<dbReference type="InterPro" id="IPR052345">
    <property type="entry name" value="Rad_response_metalloprotease"/>
</dbReference>
<reference evidence="2 4" key="1">
    <citation type="submission" date="2020-06" db="EMBL/GenBank/DDBJ databases">
        <title>Anoxygenic phototrophic Chloroflexota member uses a Type I reaction center.</title>
        <authorList>
            <person name="Tsuji J.M."/>
            <person name="Shaw N.A."/>
            <person name="Nagashima S."/>
            <person name="Venkiteswaran J."/>
            <person name="Schiff S.L."/>
            <person name="Hanada S."/>
            <person name="Tank M."/>
            <person name="Neufeld J.D."/>
        </authorList>
    </citation>
    <scope>NUCLEOTIDE SEQUENCE [LARGE SCALE GENOMIC DNA]</scope>
    <source>
        <strain evidence="2">L227-S17</strain>
    </source>
</reference>
<evidence type="ECO:0000313" key="5">
    <source>
        <dbReference type="Proteomes" id="UP001431572"/>
    </source>
</evidence>
<dbReference type="EMBL" id="CP128400">
    <property type="protein sequence ID" value="WJW69785.1"/>
    <property type="molecule type" value="Genomic_DNA"/>
</dbReference>
<accession>A0A8T7M761</accession>
<dbReference type="RefSeq" id="WP_341471658.1">
    <property type="nucleotide sequence ID" value="NZ_CP128400.1"/>
</dbReference>
<dbReference type="EMBL" id="JACATZ010000003">
    <property type="protein sequence ID" value="NWJ47881.1"/>
    <property type="molecule type" value="Genomic_DNA"/>
</dbReference>
<evidence type="ECO:0000259" key="1">
    <source>
        <dbReference type="Pfam" id="PF06114"/>
    </source>
</evidence>
<dbReference type="Proteomes" id="UP001431572">
    <property type="component" value="Chromosome 2"/>
</dbReference>
<dbReference type="AlphaFoldDB" id="A0A8T7M761"/>
<protein>
    <submittedName>
        <fullName evidence="2">ImmA/IrrE family metallo-endopeptidase</fullName>
    </submittedName>
</protein>
<dbReference type="Proteomes" id="UP000521676">
    <property type="component" value="Unassembled WGS sequence"/>
</dbReference>
<feature type="domain" description="IrrE N-terminal-like" evidence="1">
    <location>
        <begin position="79"/>
        <end position="133"/>
    </location>
</feature>
<keyword evidence="5" id="KW-1185">Reference proteome</keyword>
<evidence type="ECO:0000313" key="2">
    <source>
        <dbReference type="EMBL" id="NWJ47881.1"/>
    </source>
</evidence>
<name>A0A8T7M761_9CHLR</name>
<gene>
    <name evidence="2" type="ORF">HXX08_18665</name>
    <name evidence="3" type="ORF">OZ401_003415</name>
</gene>
<proteinExistence type="predicted"/>
<feature type="domain" description="IrrE N-terminal-like" evidence="1">
    <location>
        <begin position="173"/>
        <end position="226"/>
    </location>
</feature>
<organism evidence="2 4">
    <name type="scientific">Candidatus Chlorohelix allophototropha</name>
    <dbReference type="NCBI Taxonomy" id="3003348"/>
    <lineage>
        <taxon>Bacteria</taxon>
        <taxon>Bacillati</taxon>
        <taxon>Chloroflexota</taxon>
        <taxon>Chloroflexia</taxon>
        <taxon>Candidatus Chloroheliales</taxon>
        <taxon>Candidatus Chloroheliaceae</taxon>
        <taxon>Candidatus Chlorohelix</taxon>
    </lineage>
</organism>
<dbReference type="Pfam" id="PF06114">
    <property type="entry name" value="Peptidase_M78"/>
    <property type="match status" value="2"/>
</dbReference>
<dbReference type="InterPro" id="IPR010359">
    <property type="entry name" value="IrrE_HExxH"/>
</dbReference>
<reference evidence="3" key="2">
    <citation type="journal article" date="2024" name="Nature">
        <title>Anoxygenic phototroph of the Chloroflexota uses a type I reaction centre.</title>
        <authorList>
            <person name="Tsuji J.M."/>
            <person name="Shaw N.A."/>
            <person name="Nagashima S."/>
            <person name="Venkiteswaran J.J."/>
            <person name="Schiff S.L."/>
            <person name="Watanabe T."/>
            <person name="Fukui M."/>
            <person name="Hanada S."/>
            <person name="Tank M."/>
            <person name="Neufeld J.D."/>
        </authorList>
    </citation>
    <scope>NUCLEOTIDE SEQUENCE</scope>
    <source>
        <strain evidence="3">L227-S17</strain>
    </source>
</reference>
<dbReference type="PANTHER" id="PTHR43236">
    <property type="entry name" value="ANTITOXIN HIGA1"/>
    <property type="match status" value="1"/>
</dbReference>
<dbReference type="Gene3D" id="1.10.10.2910">
    <property type="match status" value="1"/>
</dbReference>
<sequence>MTGYRGGRWSGRPNLYQIEERAGKLIGEFKGRLEEAGLEVPDIPPVPVEYLALTLTDFTVRGVKALECDGRSLSGLLDPEAGEILYEENESQTRQNFSIAHELGHYYLHYIPALEVAQQPTLFELEEEGAAEAVRFFRCDSTEMEEEQDSALKTILNDAEAQARLAKIIKFKQRADRFEWEANVFASGLLMPRELVQWLNKKHAGDVKSMALELGVSVSAINYRLNGMGLRQDEFKGVRSRKAESRKGTPGQGTFF</sequence>
<evidence type="ECO:0000313" key="4">
    <source>
        <dbReference type="Proteomes" id="UP000521676"/>
    </source>
</evidence>
<evidence type="ECO:0000313" key="3">
    <source>
        <dbReference type="EMBL" id="WJW69785.1"/>
    </source>
</evidence>
<dbReference type="PANTHER" id="PTHR43236:SF1">
    <property type="entry name" value="BLL7220 PROTEIN"/>
    <property type="match status" value="1"/>
</dbReference>